<organism evidence="2 3">
    <name type="scientific">Cannabis sativa</name>
    <name type="common">Hemp</name>
    <name type="synonym">Marijuana</name>
    <dbReference type="NCBI Taxonomy" id="3483"/>
    <lineage>
        <taxon>Eukaryota</taxon>
        <taxon>Viridiplantae</taxon>
        <taxon>Streptophyta</taxon>
        <taxon>Embryophyta</taxon>
        <taxon>Tracheophyta</taxon>
        <taxon>Spermatophyta</taxon>
        <taxon>Magnoliopsida</taxon>
        <taxon>eudicotyledons</taxon>
        <taxon>Gunneridae</taxon>
        <taxon>Pentapetalae</taxon>
        <taxon>rosids</taxon>
        <taxon>fabids</taxon>
        <taxon>Rosales</taxon>
        <taxon>Cannabaceae</taxon>
        <taxon>Cannabis</taxon>
    </lineage>
</organism>
<evidence type="ECO:0000313" key="3">
    <source>
        <dbReference type="Proteomes" id="UP000525078"/>
    </source>
</evidence>
<evidence type="ECO:0000313" key="2">
    <source>
        <dbReference type="EMBL" id="KAF4367743.1"/>
    </source>
</evidence>
<reference evidence="2 3" key="1">
    <citation type="journal article" date="2020" name="bioRxiv">
        <title>Sequence and annotation of 42 cannabis genomes reveals extensive copy number variation in cannabinoid synthesis and pathogen resistance genes.</title>
        <authorList>
            <person name="Mckernan K.J."/>
            <person name="Helbert Y."/>
            <person name="Kane L.T."/>
            <person name="Ebling H."/>
            <person name="Zhang L."/>
            <person name="Liu B."/>
            <person name="Eaton Z."/>
            <person name="Mclaughlin S."/>
            <person name="Kingan S."/>
            <person name="Baybayan P."/>
            <person name="Concepcion G."/>
            <person name="Jordan M."/>
            <person name="Riva A."/>
            <person name="Barbazuk W."/>
            <person name="Harkins T."/>
        </authorList>
    </citation>
    <scope>NUCLEOTIDE SEQUENCE [LARGE SCALE GENOMIC DNA]</scope>
    <source>
        <strain evidence="3">cv. Jamaican Lion 4</strain>
        <tissue evidence="2">Leaf</tissue>
    </source>
</reference>
<proteinExistence type="predicted"/>
<name>A0A7J6FAK3_CANSA</name>
<protein>
    <recommendedName>
        <fullName evidence="4">DUF4283 domain-containing protein</fullName>
    </recommendedName>
</protein>
<sequence length="253" mass="28852">MARKKKPSLKPGLNVAIGSSEKLDLEKESSDCSLDGDENFLVQVPEQHAMENCDEDESLLSARRSWAEEVENLQSGTDEEEWEIDKSLSITIAKFNLRGRLCPNTEHNRGFLNRVLGGIWQLKETEWNIKIKEKFDSESIQNRVLSQKPWYLSNGLLILGKMENSNESWKNDLTNFPIWGKAIGVPIDFLTKNNTVKMATKSRGDVSKIVADGFFRFRVDNGCRDGFEGKILGMEQYDPKGDLLTRKSMGWRM</sequence>
<dbReference type="EMBL" id="JAATIP010000141">
    <property type="protein sequence ID" value="KAF4367743.1"/>
    <property type="molecule type" value="Genomic_DNA"/>
</dbReference>
<dbReference type="Proteomes" id="UP000525078">
    <property type="component" value="Unassembled WGS sequence"/>
</dbReference>
<feature type="region of interest" description="Disordered" evidence="1">
    <location>
        <begin position="1"/>
        <end position="28"/>
    </location>
</feature>
<evidence type="ECO:0008006" key="4">
    <source>
        <dbReference type="Google" id="ProtNLM"/>
    </source>
</evidence>
<evidence type="ECO:0000256" key="1">
    <source>
        <dbReference type="SAM" id="MobiDB-lite"/>
    </source>
</evidence>
<accession>A0A7J6FAK3</accession>
<gene>
    <name evidence="2" type="ORF">F8388_011318</name>
</gene>
<comment type="caution">
    <text evidence="2">The sequence shown here is derived from an EMBL/GenBank/DDBJ whole genome shotgun (WGS) entry which is preliminary data.</text>
</comment>
<dbReference type="AlphaFoldDB" id="A0A7J6FAK3"/>